<dbReference type="Gene3D" id="3.30.2300.10">
    <property type="entry name" value="THUMP superfamily"/>
    <property type="match status" value="1"/>
</dbReference>
<accession>A0A0L0SJD0</accession>
<organism evidence="3 4">
    <name type="scientific">Allomyces macrogynus (strain ATCC 38327)</name>
    <name type="common">Allomyces javanicus var. macrogynus</name>
    <dbReference type="NCBI Taxonomy" id="578462"/>
    <lineage>
        <taxon>Eukaryota</taxon>
        <taxon>Fungi</taxon>
        <taxon>Fungi incertae sedis</taxon>
        <taxon>Blastocladiomycota</taxon>
        <taxon>Blastocladiomycetes</taxon>
        <taxon>Blastocladiales</taxon>
        <taxon>Blastocladiaceae</taxon>
        <taxon>Allomyces</taxon>
    </lineage>
</organism>
<dbReference type="OrthoDB" id="367221at2759"/>
<keyword evidence="4" id="KW-1185">Reference proteome</keyword>
<proteinExistence type="predicted"/>
<gene>
    <name evidence="3" type="ORF">AMAG_07799</name>
</gene>
<dbReference type="OMA" id="RWIPLDY"/>
<dbReference type="VEuPathDB" id="FungiDB:AMAG_07799"/>
<protein>
    <recommendedName>
        <fullName evidence="2">THUMP domain-containing protein</fullName>
    </recommendedName>
</protein>
<dbReference type="Pfam" id="PF02926">
    <property type="entry name" value="THUMP"/>
    <property type="match status" value="1"/>
</dbReference>
<dbReference type="PANTHER" id="PTHR13452:SF10">
    <property type="entry name" value="THUMP DOMAIN-CONTAINING PROTEIN 1"/>
    <property type="match status" value="1"/>
</dbReference>
<dbReference type="InterPro" id="IPR004114">
    <property type="entry name" value="THUMP_dom"/>
</dbReference>
<dbReference type="PANTHER" id="PTHR13452">
    <property type="entry name" value="THUMP DOMAIN CONTAINING PROTEIN 1-RELATED"/>
    <property type="match status" value="1"/>
</dbReference>
<dbReference type="InterPro" id="IPR040183">
    <property type="entry name" value="THUMPD1-like"/>
</dbReference>
<dbReference type="CDD" id="cd11717">
    <property type="entry name" value="THUMP_THUMPD1_like"/>
    <property type="match status" value="1"/>
</dbReference>
<dbReference type="AlphaFoldDB" id="A0A0L0SJD0"/>
<reference evidence="4" key="2">
    <citation type="submission" date="2009-11" db="EMBL/GenBank/DDBJ databases">
        <title>The Genome Sequence of Allomyces macrogynus strain ATCC 38327.</title>
        <authorList>
            <consortium name="The Broad Institute Genome Sequencing Platform"/>
            <person name="Russ C."/>
            <person name="Cuomo C."/>
            <person name="Shea T."/>
            <person name="Young S.K."/>
            <person name="Zeng Q."/>
            <person name="Koehrsen M."/>
            <person name="Haas B."/>
            <person name="Borodovsky M."/>
            <person name="Guigo R."/>
            <person name="Alvarado L."/>
            <person name="Berlin A."/>
            <person name="Borenstein D."/>
            <person name="Chen Z."/>
            <person name="Engels R."/>
            <person name="Freedman E."/>
            <person name="Gellesch M."/>
            <person name="Goldberg J."/>
            <person name="Griggs A."/>
            <person name="Gujja S."/>
            <person name="Heiman D."/>
            <person name="Hepburn T."/>
            <person name="Howarth C."/>
            <person name="Jen D."/>
            <person name="Larson L."/>
            <person name="Lewis B."/>
            <person name="Mehta T."/>
            <person name="Park D."/>
            <person name="Pearson M."/>
            <person name="Roberts A."/>
            <person name="Saif S."/>
            <person name="Shenoy N."/>
            <person name="Sisk P."/>
            <person name="Stolte C."/>
            <person name="Sykes S."/>
            <person name="Walk T."/>
            <person name="White J."/>
            <person name="Yandava C."/>
            <person name="Burger G."/>
            <person name="Gray M.W."/>
            <person name="Holland P.W.H."/>
            <person name="King N."/>
            <person name="Lang F.B.F."/>
            <person name="Roger A.J."/>
            <person name="Ruiz-Trillo I."/>
            <person name="Lander E."/>
            <person name="Nusbaum C."/>
        </authorList>
    </citation>
    <scope>NUCLEOTIDE SEQUENCE [LARGE SCALE GENOMIC DNA]</scope>
    <source>
        <strain evidence="4">ATCC 38327</strain>
    </source>
</reference>
<evidence type="ECO:0000313" key="3">
    <source>
        <dbReference type="EMBL" id="KNE62597.1"/>
    </source>
</evidence>
<name>A0A0L0SJD0_ALLM3</name>
<dbReference type="Proteomes" id="UP000054350">
    <property type="component" value="Unassembled WGS sequence"/>
</dbReference>
<feature type="region of interest" description="Disordered" evidence="1">
    <location>
        <begin position="1"/>
        <end position="76"/>
    </location>
</feature>
<dbReference type="eggNOG" id="ENOG502SFH3">
    <property type="taxonomic scope" value="Eukaryota"/>
</dbReference>
<feature type="domain" description="THUMP" evidence="2">
    <location>
        <begin position="276"/>
        <end position="334"/>
    </location>
</feature>
<evidence type="ECO:0000256" key="1">
    <source>
        <dbReference type="SAM" id="MobiDB-lite"/>
    </source>
</evidence>
<sequence length="350" mass="38140">MPKRAQPDSEPVLDRSSAAGVAPPSPKRTKVANPDTPTDQELTNAESSNDAAASTSTAPAGKKQKKKKSVAKTTDTNTIPIHRGKFKLRYLQKHAFLIRRADPAVGLLVSCSPATETRAIGQLRSFADAWLPKLFPDAHAAYPDLEPANDVDLQYVADEEEDDKKKKPRPAAVDKGDKTALFQMADTGSAGLLFLRFRNNVAPSEFVLRLFDFLAASPDKKHAQETDLSFCHRFLPMSHVASAATQTDIVDTFGPLLSNVDTFGLDTSDAPATDGRKRSVAIYVEARNAPAINRQSLTLALGEHLPNTMCVDLKTPDVVILVSVFKSVAGMSIVLGHDYRRLHKFNIQKL</sequence>
<evidence type="ECO:0000313" key="4">
    <source>
        <dbReference type="Proteomes" id="UP000054350"/>
    </source>
</evidence>
<feature type="compositionally biased region" description="Low complexity" evidence="1">
    <location>
        <begin position="43"/>
        <end position="60"/>
    </location>
</feature>
<dbReference type="SUPFAM" id="SSF143437">
    <property type="entry name" value="THUMP domain-like"/>
    <property type="match status" value="1"/>
</dbReference>
<evidence type="ECO:0000259" key="2">
    <source>
        <dbReference type="Pfam" id="PF02926"/>
    </source>
</evidence>
<dbReference type="GO" id="GO:0003723">
    <property type="term" value="F:RNA binding"/>
    <property type="evidence" value="ECO:0007669"/>
    <property type="project" value="InterPro"/>
</dbReference>
<reference evidence="3 4" key="1">
    <citation type="submission" date="2009-11" db="EMBL/GenBank/DDBJ databases">
        <title>Annotation of Allomyces macrogynus ATCC 38327.</title>
        <authorList>
            <consortium name="The Broad Institute Genome Sequencing Platform"/>
            <person name="Russ C."/>
            <person name="Cuomo C."/>
            <person name="Burger G."/>
            <person name="Gray M.W."/>
            <person name="Holland P.W.H."/>
            <person name="King N."/>
            <person name="Lang F.B.F."/>
            <person name="Roger A.J."/>
            <person name="Ruiz-Trillo I."/>
            <person name="Young S.K."/>
            <person name="Zeng Q."/>
            <person name="Gargeya S."/>
            <person name="Fitzgerald M."/>
            <person name="Haas B."/>
            <person name="Abouelleil A."/>
            <person name="Alvarado L."/>
            <person name="Arachchi H.M."/>
            <person name="Berlin A."/>
            <person name="Chapman S.B."/>
            <person name="Gearin G."/>
            <person name="Goldberg J."/>
            <person name="Griggs A."/>
            <person name="Gujja S."/>
            <person name="Hansen M."/>
            <person name="Heiman D."/>
            <person name="Howarth C."/>
            <person name="Larimer J."/>
            <person name="Lui A."/>
            <person name="MacDonald P.J.P."/>
            <person name="McCowen C."/>
            <person name="Montmayeur A."/>
            <person name="Murphy C."/>
            <person name="Neiman D."/>
            <person name="Pearson M."/>
            <person name="Priest M."/>
            <person name="Roberts A."/>
            <person name="Saif S."/>
            <person name="Shea T."/>
            <person name="Sisk P."/>
            <person name="Stolte C."/>
            <person name="Sykes S."/>
            <person name="Wortman J."/>
            <person name="Nusbaum C."/>
            <person name="Birren B."/>
        </authorList>
    </citation>
    <scope>NUCLEOTIDE SEQUENCE [LARGE SCALE GENOMIC DNA]</scope>
    <source>
        <strain evidence="3 4">ATCC 38327</strain>
    </source>
</reference>
<dbReference type="GO" id="GO:0006400">
    <property type="term" value="P:tRNA modification"/>
    <property type="evidence" value="ECO:0007669"/>
    <property type="project" value="InterPro"/>
</dbReference>
<dbReference type="EMBL" id="GG745340">
    <property type="protein sequence ID" value="KNE62597.1"/>
    <property type="molecule type" value="Genomic_DNA"/>
</dbReference>